<dbReference type="SUPFAM" id="SSF53850">
    <property type="entry name" value="Periplasmic binding protein-like II"/>
    <property type="match status" value="1"/>
</dbReference>
<evidence type="ECO:0000259" key="5">
    <source>
        <dbReference type="PROSITE" id="PS50931"/>
    </source>
</evidence>
<dbReference type="EMBL" id="FWFJ01000001">
    <property type="protein sequence ID" value="SLN11967.1"/>
    <property type="molecule type" value="Genomic_DNA"/>
</dbReference>
<evidence type="ECO:0000256" key="3">
    <source>
        <dbReference type="ARBA" id="ARBA00023125"/>
    </source>
</evidence>
<dbReference type="Pfam" id="PF00126">
    <property type="entry name" value="HTH_1"/>
    <property type="match status" value="1"/>
</dbReference>
<keyword evidence="4" id="KW-0804">Transcription</keyword>
<sequence length="298" mass="33207">MNLTALQTFLAIVDTGNLMRASQKLHVTQSTVTARLKTLEDELGQQLLNRQKSGTTLTPAGTKLLRYARVINGLWRQARYETGLPAGLSSVCTFGCDRELWHGPGRAFFDGVVSGHPEMAVSVHQGNARDLEEWLASGMVDVILTYETVTHGAQTVHPLPVEELVLYSDRAETPIKADPFYVFVDHGEDYRRSHGESYHDAGIARISFDSSWWALQFLLDRGGSAYLPRALAAAHVENGQLHELTEAPVYTRKKYLIVNDTAAQNWDWFTPLVARLWENDAALAAHRHFSLSPVNPSL</sequence>
<evidence type="ECO:0000313" key="6">
    <source>
        <dbReference type="EMBL" id="SLN11967.1"/>
    </source>
</evidence>
<dbReference type="InterPro" id="IPR000847">
    <property type="entry name" value="LysR_HTH_N"/>
</dbReference>
<protein>
    <submittedName>
        <fullName evidence="6">HTH-type transcriptional regulator YofA</fullName>
    </submittedName>
</protein>
<dbReference type="InterPro" id="IPR005119">
    <property type="entry name" value="LysR_subst-bd"/>
</dbReference>
<keyword evidence="7" id="KW-1185">Reference proteome</keyword>
<evidence type="ECO:0000313" key="7">
    <source>
        <dbReference type="Proteomes" id="UP000194012"/>
    </source>
</evidence>
<dbReference type="InterPro" id="IPR036390">
    <property type="entry name" value="WH_DNA-bd_sf"/>
</dbReference>
<feature type="domain" description="HTH lysR-type" evidence="5">
    <location>
        <begin position="1"/>
        <end position="58"/>
    </location>
</feature>
<dbReference type="SUPFAM" id="SSF46785">
    <property type="entry name" value="Winged helix' DNA-binding domain"/>
    <property type="match status" value="1"/>
</dbReference>
<dbReference type="GO" id="GO:0000976">
    <property type="term" value="F:transcription cis-regulatory region binding"/>
    <property type="evidence" value="ECO:0007669"/>
    <property type="project" value="TreeGrafter"/>
</dbReference>
<reference evidence="7" key="1">
    <citation type="submission" date="2017-03" db="EMBL/GenBank/DDBJ databases">
        <authorList>
            <person name="Rodrigo-Torres L."/>
            <person name="Arahal R.D."/>
            <person name="Lucena T."/>
        </authorList>
    </citation>
    <scope>NUCLEOTIDE SEQUENCE [LARGE SCALE GENOMIC DNA]</scope>
    <source>
        <strain evidence="7">CECT 8370</strain>
    </source>
</reference>
<dbReference type="GO" id="GO:0003700">
    <property type="term" value="F:DNA-binding transcription factor activity"/>
    <property type="evidence" value="ECO:0007669"/>
    <property type="project" value="InterPro"/>
</dbReference>
<dbReference type="RefSeq" id="WP_085825245.1">
    <property type="nucleotide sequence ID" value="NZ_FWFJ01000001.1"/>
</dbReference>
<name>A0A1X6Y6C4_9RHOB</name>
<dbReference type="PRINTS" id="PR00039">
    <property type="entry name" value="HTHLYSR"/>
</dbReference>
<dbReference type="InterPro" id="IPR036388">
    <property type="entry name" value="WH-like_DNA-bd_sf"/>
</dbReference>
<keyword evidence="2" id="KW-0805">Transcription regulation</keyword>
<keyword evidence="3" id="KW-0238">DNA-binding</keyword>
<dbReference type="OrthoDB" id="9815174at2"/>
<evidence type="ECO:0000256" key="4">
    <source>
        <dbReference type="ARBA" id="ARBA00023163"/>
    </source>
</evidence>
<dbReference type="Gene3D" id="3.40.190.290">
    <property type="match status" value="1"/>
</dbReference>
<gene>
    <name evidence="6" type="primary">yofA_1</name>
    <name evidence="6" type="ORF">ROG8370_00237</name>
</gene>
<dbReference type="FunFam" id="1.10.10.10:FF:000001">
    <property type="entry name" value="LysR family transcriptional regulator"/>
    <property type="match status" value="1"/>
</dbReference>
<dbReference type="CDD" id="cd05466">
    <property type="entry name" value="PBP2_LTTR_substrate"/>
    <property type="match status" value="1"/>
</dbReference>
<dbReference type="Gene3D" id="1.10.10.10">
    <property type="entry name" value="Winged helix-like DNA-binding domain superfamily/Winged helix DNA-binding domain"/>
    <property type="match status" value="1"/>
</dbReference>
<proteinExistence type="inferred from homology"/>
<accession>A0A1X6Y6C4</accession>
<dbReference type="PANTHER" id="PTHR30126">
    <property type="entry name" value="HTH-TYPE TRANSCRIPTIONAL REGULATOR"/>
    <property type="match status" value="1"/>
</dbReference>
<comment type="similarity">
    <text evidence="1">Belongs to the LysR transcriptional regulatory family.</text>
</comment>
<dbReference type="Proteomes" id="UP000194012">
    <property type="component" value="Unassembled WGS sequence"/>
</dbReference>
<dbReference type="AlphaFoldDB" id="A0A1X6Y6C4"/>
<evidence type="ECO:0000256" key="2">
    <source>
        <dbReference type="ARBA" id="ARBA00023015"/>
    </source>
</evidence>
<dbReference type="PROSITE" id="PS50931">
    <property type="entry name" value="HTH_LYSR"/>
    <property type="match status" value="1"/>
</dbReference>
<evidence type="ECO:0000256" key="1">
    <source>
        <dbReference type="ARBA" id="ARBA00009437"/>
    </source>
</evidence>
<dbReference type="PANTHER" id="PTHR30126:SF21">
    <property type="entry name" value="TRANSCRIPTIONAL REGULATOR-RELATED"/>
    <property type="match status" value="1"/>
</dbReference>
<organism evidence="6 7">
    <name type="scientific">Roseovarius gaetbuli</name>
    <dbReference type="NCBI Taxonomy" id="1356575"/>
    <lineage>
        <taxon>Bacteria</taxon>
        <taxon>Pseudomonadati</taxon>
        <taxon>Pseudomonadota</taxon>
        <taxon>Alphaproteobacteria</taxon>
        <taxon>Rhodobacterales</taxon>
        <taxon>Roseobacteraceae</taxon>
        <taxon>Roseovarius</taxon>
    </lineage>
</organism>
<dbReference type="Pfam" id="PF03466">
    <property type="entry name" value="LysR_substrate"/>
    <property type="match status" value="1"/>
</dbReference>